<organism evidence="6 7">
    <name type="scientific">Dracunculus medinensis</name>
    <name type="common">Guinea worm</name>
    <dbReference type="NCBI Taxonomy" id="318479"/>
    <lineage>
        <taxon>Eukaryota</taxon>
        <taxon>Metazoa</taxon>
        <taxon>Ecdysozoa</taxon>
        <taxon>Nematoda</taxon>
        <taxon>Chromadorea</taxon>
        <taxon>Rhabditida</taxon>
        <taxon>Spirurina</taxon>
        <taxon>Dracunculoidea</taxon>
        <taxon>Dracunculidae</taxon>
        <taxon>Dracunculus</taxon>
    </lineage>
</organism>
<dbReference type="GO" id="GO:0005634">
    <property type="term" value="C:nucleus"/>
    <property type="evidence" value="ECO:0007669"/>
    <property type="project" value="TreeGrafter"/>
</dbReference>
<sequence>LTIEGYIFRSRSKKLIPNEFQELDSEAHELIKRAWNKSLPLDEKFCDEIMRKDLLTLRGLEWLNDEVINFYMKLICKRAADNCSYPKVYAFTTFFYPTLLAKGYQSVKRWTRKVDIFSFDIILVPIHLSAHWCLAVIDFSNKFIEYYDSMLHRNDLCLETLSDCGVFVCKFAEFISRRADIIFTQEHMPYYRQRMVYEICRQKLL</sequence>
<keyword evidence="2" id="KW-0645">Protease</keyword>
<dbReference type="Pfam" id="PF02902">
    <property type="entry name" value="Peptidase_C48"/>
    <property type="match status" value="2"/>
</dbReference>
<dbReference type="WBParaSite" id="DME_0000905101-mRNA-1">
    <property type="protein sequence ID" value="DME_0000905101-mRNA-1"/>
    <property type="gene ID" value="DME_0000905101"/>
</dbReference>
<evidence type="ECO:0000256" key="4">
    <source>
        <dbReference type="ARBA" id="ARBA00022807"/>
    </source>
</evidence>
<evidence type="ECO:0000256" key="1">
    <source>
        <dbReference type="ARBA" id="ARBA00005234"/>
    </source>
</evidence>
<accession>A0A0N4UMH5</accession>
<dbReference type="PANTHER" id="PTHR12606:SF141">
    <property type="entry name" value="GH15225P-RELATED"/>
    <property type="match status" value="1"/>
</dbReference>
<evidence type="ECO:0000259" key="5">
    <source>
        <dbReference type="PROSITE" id="PS50600"/>
    </source>
</evidence>
<dbReference type="AlphaFoldDB" id="A0A0N4UMH5"/>
<dbReference type="GO" id="GO:0006508">
    <property type="term" value="P:proteolysis"/>
    <property type="evidence" value="ECO:0007669"/>
    <property type="project" value="UniProtKB-KW"/>
</dbReference>
<dbReference type="GO" id="GO:0016929">
    <property type="term" value="F:deSUMOylase activity"/>
    <property type="evidence" value="ECO:0007669"/>
    <property type="project" value="TreeGrafter"/>
</dbReference>
<keyword evidence="4" id="KW-0788">Thiol protease</keyword>
<dbReference type="Proteomes" id="UP000038040">
    <property type="component" value="Unplaced"/>
</dbReference>
<dbReference type="Gene3D" id="3.40.395.10">
    <property type="entry name" value="Adenoviral Proteinase, Chain A"/>
    <property type="match status" value="1"/>
</dbReference>
<dbReference type="InterPro" id="IPR038765">
    <property type="entry name" value="Papain-like_cys_pep_sf"/>
</dbReference>
<dbReference type="InterPro" id="IPR003653">
    <property type="entry name" value="Peptidase_C48_C"/>
</dbReference>
<reference evidence="7" key="1">
    <citation type="submission" date="2017-02" db="UniProtKB">
        <authorList>
            <consortium name="WormBaseParasite"/>
        </authorList>
    </citation>
    <scope>IDENTIFICATION</scope>
</reference>
<dbReference type="GO" id="GO:0016926">
    <property type="term" value="P:protein desumoylation"/>
    <property type="evidence" value="ECO:0007669"/>
    <property type="project" value="TreeGrafter"/>
</dbReference>
<dbReference type="PANTHER" id="PTHR12606">
    <property type="entry name" value="SENTRIN/SUMO-SPECIFIC PROTEASE"/>
    <property type="match status" value="1"/>
</dbReference>
<dbReference type="PROSITE" id="PS50600">
    <property type="entry name" value="ULP_PROTEASE"/>
    <property type="match status" value="1"/>
</dbReference>
<feature type="domain" description="Ubiquitin-like protease family profile" evidence="5">
    <location>
        <begin position="47"/>
        <end position="175"/>
    </location>
</feature>
<evidence type="ECO:0000256" key="3">
    <source>
        <dbReference type="ARBA" id="ARBA00022801"/>
    </source>
</evidence>
<keyword evidence="3" id="KW-0378">Hydrolase</keyword>
<name>A0A0N4UMH5_DRAME</name>
<proteinExistence type="inferred from homology"/>
<protein>
    <submittedName>
        <fullName evidence="7">ULP_PROTEASE domain-containing protein</fullName>
    </submittedName>
</protein>
<dbReference type="SUPFAM" id="SSF54001">
    <property type="entry name" value="Cysteine proteinases"/>
    <property type="match status" value="1"/>
</dbReference>
<evidence type="ECO:0000313" key="6">
    <source>
        <dbReference type="Proteomes" id="UP000038040"/>
    </source>
</evidence>
<evidence type="ECO:0000256" key="2">
    <source>
        <dbReference type="ARBA" id="ARBA00022670"/>
    </source>
</evidence>
<evidence type="ECO:0000313" key="7">
    <source>
        <dbReference type="WBParaSite" id="DME_0000905101-mRNA-1"/>
    </source>
</evidence>
<comment type="similarity">
    <text evidence="1">Belongs to the peptidase C48 family.</text>
</comment>